<gene>
    <name evidence="2" type="ORF">PLANPX_0517</name>
</gene>
<dbReference type="InterPro" id="IPR036388">
    <property type="entry name" value="WH-like_DNA-bd_sf"/>
</dbReference>
<dbReference type="KEGG" id="lpav:PLANPX_0517"/>
<dbReference type="InterPro" id="IPR036390">
    <property type="entry name" value="WH_DNA-bd_sf"/>
</dbReference>
<name>A0A5K7X3G0_9BACT</name>
<dbReference type="InterPro" id="IPR001845">
    <property type="entry name" value="HTH_ArsR_DNA-bd_dom"/>
</dbReference>
<dbReference type="AlphaFoldDB" id="A0A5K7X3G0"/>
<dbReference type="PANTHER" id="PTHR38600">
    <property type="entry name" value="TRANSCRIPTIONAL REGULATORY PROTEIN"/>
    <property type="match status" value="1"/>
</dbReference>
<dbReference type="PROSITE" id="PS50987">
    <property type="entry name" value="HTH_ARSR_2"/>
    <property type="match status" value="1"/>
</dbReference>
<organism evidence="2 3">
    <name type="scientific">Lacipirellula parvula</name>
    <dbReference type="NCBI Taxonomy" id="2650471"/>
    <lineage>
        <taxon>Bacteria</taxon>
        <taxon>Pseudomonadati</taxon>
        <taxon>Planctomycetota</taxon>
        <taxon>Planctomycetia</taxon>
        <taxon>Pirellulales</taxon>
        <taxon>Lacipirellulaceae</taxon>
        <taxon>Lacipirellula</taxon>
    </lineage>
</organism>
<dbReference type="CDD" id="cd00090">
    <property type="entry name" value="HTH_ARSR"/>
    <property type="match status" value="1"/>
</dbReference>
<protein>
    <submittedName>
        <fullName evidence="2">Transcriptional regulator</fullName>
    </submittedName>
</protein>
<dbReference type="NCBIfam" id="NF033788">
    <property type="entry name" value="HTH_metalloreg"/>
    <property type="match status" value="1"/>
</dbReference>
<dbReference type="Proteomes" id="UP000326837">
    <property type="component" value="Chromosome"/>
</dbReference>
<accession>A0A5K7X3G0</accession>
<dbReference type="EMBL" id="AP021861">
    <property type="protein sequence ID" value="BBO30905.1"/>
    <property type="molecule type" value="Genomic_DNA"/>
</dbReference>
<dbReference type="RefSeq" id="WP_152097151.1">
    <property type="nucleotide sequence ID" value="NZ_AP021861.1"/>
</dbReference>
<evidence type="ECO:0000259" key="1">
    <source>
        <dbReference type="PROSITE" id="PS50987"/>
    </source>
</evidence>
<feature type="domain" description="HTH arsR-type" evidence="1">
    <location>
        <begin position="8"/>
        <end position="103"/>
    </location>
</feature>
<dbReference type="SMART" id="SM00418">
    <property type="entry name" value="HTH_ARSR"/>
    <property type="match status" value="1"/>
</dbReference>
<dbReference type="Pfam" id="PF12840">
    <property type="entry name" value="HTH_20"/>
    <property type="match status" value="1"/>
</dbReference>
<dbReference type="PRINTS" id="PR00778">
    <property type="entry name" value="HTHARSR"/>
</dbReference>
<evidence type="ECO:0000313" key="3">
    <source>
        <dbReference type="Proteomes" id="UP000326837"/>
    </source>
</evidence>
<keyword evidence="3" id="KW-1185">Reference proteome</keyword>
<dbReference type="InterPro" id="IPR011991">
    <property type="entry name" value="ArsR-like_HTH"/>
</dbReference>
<sequence>MSKSSRQAATVRLLKTAALFAALGDGTRLEIVARLADGSQQSITQLTEAATVTRQAITKHLKVLEGAGIVRSERSGRETLFALQPRSLEEAQRALAAVSEQWDAALARLKDFVEK</sequence>
<proteinExistence type="predicted"/>
<dbReference type="PANTHER" id="PTHR38600:SF2">
    <property type="entry name" value="SLL0088 PROTEIN"/>
    <property type="match status" value="1"/>
</dbReference>
<dbReference type="GO" id="GO:0003700">
    <property type="term" value="F:DNA-binding transcription factor activity"/>
    <property type="evidence" value="ECO:0007669"/>
    <property type="project" value="InterPro"/>
</dbReference>
<reference evidence="3" key="1">
    <citation type="submission" date="2019-10" db="EMBL/GenBank/DDBJ databases">
        <title>Lacipirellula parvula gen. nov., sp. nov., representing a lineage of planctomycetes widespread in freshwater anoxic habitats, and description of the family Lacipirellulaceae.</title>
        <authorList>
            <person name="Dedysh S.N."/>
            <person name="Kulichevskaya I.S."/>
            <person name="Beletsky A.V."/>
            <person name="Rakitin A.L."/>
            <person name="Mardanov A.V."/>
            <person name="Ivanova A.A."/>
            <person name="Saltykova V.X."/>
            <person name="Rijpstra W.I.C."/>
            <person name="Sinninghe Damste J.S."/>
            <person name="Ravin N.V."/>
        </authorList>
    </citation>
    <scope>NUCLEOTIDE SEQUENCE [LARGE SCALE GENOMIC DNA]</scope>
    <source>
        <strain evidence="3">PX69</strain>
    </source>
</reference>
<evidence type="ECO:0000313" key="2">
    <source>
        <dbReference type="EMBL" id="BBO30905.1"/>
    </source>
</evidence>
<dbReference type="SUPFAM" id="SSF46785">
    <property type="entry name" value="Winged helix' DNA-binding domain"/>
    <property type="match status" value="1"/>
</dbReference>
<dbReference type="Gene3D" id="1.10.10.10">
    <property type="entry name" value="Winged helix-like DNA-binding domain superfamily/Winged helix DNA-binding domain"/>
    <property type="match status" value="1"/>
</dbReference>